<name>A0ABS6RXX7_9BACT</name>
<proteinExistence type="predicted"/>
<evidence type="ECO:0008006" key="4">
    <source>
        <dbReference type="Google" id="ProtNLM"/>
    </source>
</evidence>
<comment type="caution">
    <text evidence="2">The sequence shown here is derived from an EMBL/GenBank/DDBJ whole genome shotgun (WGS) entry which is preliminary data.</text>
</comment>
<sequence length="135" mass="15703">MSKIYGSDNEFEYYADEPPEQKYEPLISRKLIMLFFVMLLALLVVLVWPQSPTAQPVLDPFPVIIEGGNCTYGTYDGINWRKVYCYEGNSSVLWVPYPIIGNTTFYLYYGNGTIDVGNETWLDGYNIRRKMEINW</sequence>
<accession>A0ABS6RXX7</accession>
<organism evidence="2 3">
    <name type="scientific">Candidatus Magnetobacterium casense</name>
    <dbReference type="NCBI Taxonomy" id="1455061"/>
    <lineage>
        <taxon>Bacteria</taxon>
        <taxon>Pseudomonadati</taxon>
        <taxon>Nitrospirota</taxon>
        <taxon>Thermodesulfovibrionia</taxon>
        <taxon>Thermodesulfovibrionales</taxon>
        <taxon>Candidatus Magnetobacteriaceae</taxon>
        <taxon>Candidatus Magnetobacterium</taxon>
    </lineage>
</organism>
<keyword evidence="1" id="KW-0472">Membrane</keyword>
<dbReference type="RefSeq" id="WP_218252111.1">
    <property type="nucleotide sequence ID" value="NZ_JABXWD010000111.1"/>
</dbReference>
<evidence type="ECO:0000313" key="3">
    <source>
        <dbReference type="Proteomes" id="UP001196980"/>
    </source>
</evidence>
<protein>
    <recommendedName>
        <fullName evidence="4">Secreted protein</fullName>
    </recommendedName>
</protein>
<evidence type="ECO:0000256" key="1">
    <source>
        <dbReference type="SAM" id="Phobius"/>
    </source>
</evidence>
<dbReference type="EMBL" id="JABXWD010000111">
    <property type="protein sequence ID" value="MBV6341476.1"/>
    <property type="molecule type" value="Genomic_DNA"/>
</dbReference>
<keyword evidence="1" id="KW-1133">Transmembrane helix</keyword>
<keyword evidence="1" id="KW-0812">Transmembrane</keyword>
<dbReference type="Proteomes" id="UP001196980">
    <property type="component" value="Unassembled WGS sequence"/>
</dbReference>
<reference evidence="2 3" key="1">
    <citation type="journal article" date="2020" name="J Geophys Res Biogeosci">
        <title>Magnetotaxis as an Adaptation to Enable Bacterial Shuttling of Microbial Sulfur and Sulfur Cycling Across Aquatic Oxic#Anoxic Interfaces.</title>
        <authorList>
            <person name="Li J."/>
            <person name="Liu P."/>
            <person name="Wang J."/>
            <person name="Roberts A.P."/>
            <person name="Pan Y."/>
        </authorList>
    </citation>
    <scope>NUCLEOTIDE SEQUENCE [LARGE SCALE GENOMIC DNA]</scope>
    <source>
        <strain evidence="2 3">MYR-1_YQ</strain>
    </source>
</reference>
<gene>
    <name evidence="2" type="ORF">HWQ67_07745</name>
</gene>
<keyword evidence="3" id="KW-1185">Reference proteome</keyword>
<evidence type="ECO:0000313" key="2">
    <source>
        <dbReference type="EMBL" id="MBV6341476.1"/>
    </source>
</evidence>
<feature type="transmembrane region" description="Helical" evidence="1">
    <location>
        <begin position="31"/>
        <end position="48"/>
    </location>
</feature>